<evidence type="ECO:0000256" key="5">
    <source>
        <dbReference type="ARBA" id="ARBA00022840"/>
    </source>
</evidence>
<name>A0A6P7SVV9_9MOLL</name>
<feature type="region of interest" description="Disordered" evidence="7">
    <location>
        <begin position="65"/>
        <end position="89"/>
    </location>
</feature>
<protein>
    <recommendedName>
        <fullName evidence="6">Kinase</fullName>
        <ecNumber evidence="6">2.7.-.-</ecNumber>
    </recommendedName>
</protein>
<keyword evidence="5" id="KW-0067">ATP-binding</keyword>
<comment type="similarity">
    <text evidence="1 6">Belongs to the inositol phosphokinase (IPK) family.</text>
</comment>
<dbReference type="KEGG" id="osn:115217003"/>
<dbReference type="GO" id="GO:0032958">
    <property type="term" value="P:inositol phosphate biosynthetic process"/>
    <property type="evidence" value="ECO:0007669"/>
    <property type="project" value="InterPro"/>
</dbReference>
<organism evidence="8 9">
    <name type="scientific">Octopus sinensis</name>
    <name type="common">East Asian common octopus</name>
    <dbReference type="NCBI Taxonomy" id="2607531"/>
    <lineage>
        <taxon>Eukaryota</taxon>
        <taxon>Metazoa</taxon>
        <taxon>Spiralia</taxon>
        <taxon>Lophotrochozoa</taxon>
        <taxon>Mollusca</taxon>
        <taxon>Cephalopoda</taxon>
        <taxon>Coleoidea</taxon>
        <taxon>Octopodiformes</taxon>
        <taxon>Octopoda</taxon>
        <taxon>Incirrata</taxon>
        <taxon>Octopodidae</taxon>
        <taxon>Octopus</taxon>
    </lineage>
</organism>
<feature type="compositionally biased region" description="Basic residues" evidence="7">
    <location>
        <begin position="79"/>
        <end position="88"/>
    </location>
</feature>
<evidence type="ECO:0000256" key="7">
    <source>
        <dbReference type="SAM" id="MobiDB-lite"/>
    </source>
</evidence>
<keyword evidence="3" id="KW-0547">Nucleotide-binding</keyword>
<keyword evidence="8" id="KW-1185">Reference proteome</keyword>
<reference evidence="9" key="1">
    <citation type="submission" date="2025-08" db="UniProtKB">
        <authorList>
            <consortium name="RefSeq"/>
        </authorList>
    </citation>
    <scope>IDENTIFICATION</scope>
</reference>
<dbReference type="InterPro" id="IPR038286">
    <property type="entry name" value="IPK_sf"/>
</dbReference>
<dbReference type="EC" id="2.7.-.-" evidence="6"/>
<accession>A0A6P7SVV9</accession>
<feature type="compositionally biased region" description="Polar residues" evidence="7">
    <location>
        <begin position="65"/>
        <end position="78"/>
    </location>
</feature>
<evidence type="ECO:0000256" key="2">
    <source>
        <dbReference type="ARBA" id="ARBA00022679"/>
    </source>
</evidence>
<dbReference type="GO" id="GO:0005737">
    <property type="term" value="C:cytoplasm"/>
    <property type="evidence" value="ECO:0007669"/>
    <property type="project" value="TreeGrafter"/>
</dbReference>
<keyword evidence="4 6" id="KW-0418">Kinase</keyword>
<dbReference type="Proteomes" id="UP000515154">
    <property type="component" value="Linkage group LG11"/>
</dbReference>
<feature type="region of interest" description="Disordered" evidence="7">
    <location>
        <begin position="226"/>
        <end position="249"/>
    </location>
</feature>
<proteinExistence type="inferred from homology"/>
<evidence type="ECO:0000313" key="9">
    <source>
        <dbReference type="RefSeq" id="XP_029642383.1"/>
    </source>
</evidence>
<dbReference type="RefSeq" id="XP_029642383.1">
    <property type="nucleotide sequence ID" value="XM_029786523.2"/>
</dbReference>
<dbReference type="InterPro" id="IPR005522">
    <property type="entry name" value="IPK"/>
</dbReference>
<evidence type="ECO:0000256" key="6">
    <source>
        <dbReference type="RuleBase" id="RU363090"/>
    </source>
</evidence>
<evidence type="ECO:0000313" key="8">
    <source>
        <dbReference type="Proteomes" id="UP000515154"/>
    </source>
</evidence>
<evidence type="ECO:0000256" key="4">
    <source>
        <dbReference type="ARBA" id="ARBA00022777"/>
    </source>
</evidence>
<dbReference type="GO" id="GO:0000828">
    <property type="term" value="F:inositol hexakisphosphate kinase activity"/>
    <property type="evidence" value="ECO:0007669"/>
    <property type="project" value="TreeGrafter"/>
</dbReference>
<dbReference type="AlphaFoldDB" id="A0A6P7SVV9"/>
<dbReference type="PANTHER" id="PTHR12400:SF97">
    <property type="entry name" value="KINASE"/>
    <property type="match status" value="1"/>
</dbReference>
<dbReference type="PANTHER" id="PTHR12400">
    <property type="entry name" value="INOSITOL POLYPHOSPHATE KINASE"/>
    <property type="match status" value="1"/>
</dbReference>
<dbReference type="GO" id="GO:0005634">
    <property type="term" value="C:nucleus"/>
    <property type="evidence" value="ECO:0007669"/>
    <property type="project" value="TreeGrafter"/>
</dbReference>
<dbReference type="GO" id="GO:0005524">
    <property type="term" value="F:ATP binding"/>
    <property type="evidence" value="ECO:0007669"/>
    <property type="project" value="UniProtKB-KW"/>
</dbReference>
<dbReference type="Pfam" id="PF03770">
    <property type="entry name" value="IPK"/>
    <property type="match status" value="1"/>
</dbReference>
<dbReference type="SUPFAM" id="SSF56104">
    <property type="entry name" value="SAICAR synthase-like"/>
    <property type="match status" value="1"/>
</dbReference>
<dbReference type="Gene3D" id="3.30.470.160">
    <property type="entry name" value="Inositol polyphosphate kinase"/>
    <property type="match status" value="1"/>
</dbReference>
<keyword evidence="2 6" id="KW-0808">Transferase</keyword>
<evidence type="ECO:0000256" key="1">
    <source>
        <dbReference type="ARBA" id="ARBA00007374"/>
    </source>
</evidence>
<sequence>MVSKPSLFTHGTCCPDSVPPTPIHQLSSSPSFSPVSDEAAYNEKFGYGEKQISSAGLEITHNGNSEMEQSTKDGNSSKVPHRNKRRSKTSSVLKWLSRKFHLSSKRIEEDFDRGICPSHKNTDTLTHIKHNYPIKASSTGNLYSASVNSYLGEVSDYVNIGKPEHRKSVTLEPVLLSYKSSNHLSDFDNHNLRNFSSCGTFEMCNSAEGNTLMTFQTKLVEGESDVLPQSDNPSLLPHDSAVTTKSHSVTSRLSEEAAIKMLPSEFPTDPVSERNMPHAEKCIKFLSEHNFNEQSKQISIAQTERKMQLSVSPVISKYPSSSSPISSLCSTECDSAIETLSPDEEWPEMKPHLDKILPNKDPTHKTTNTAPPLVVITDYGDSTNDPVEVSHLRGCCDPLNASGRKLSNCSVASDVSDYSTISTCSSSEESSPKYHWKKIRSAVTWSPFLQQLKKRKYPWVQLAGHQGCFQAGEHGTILKKLNTNEQKCYEVLENDNLTAFIPAARGEVVKENGEKFLQLEDLLAPFDSPCVMDVKMGIRTYLEDELKKARENPKLRSDMYEKMVDIDPSAPTPEEQELRAISKPRYMQWRENISSSSSLGFRIEGVKNSNGVSSKDFKRTRTWEQVQEVFQDFTSHNKAIMSQYVSRLKEIRPAVENSKLFKDHEVIGSSLLFVHNSLGKTGVWLIDFGKTTPLPKNIVTNHRNKWVEGNHEDGYLFGLDNLISLMEELLV</sequence>
<gene>
    <name evidence="9" type="primary">LOC115217003</name>
</gene>
<evidence type="ECO:0000256" key="3">
    <source>
        <dbReference type="ARBA" id="ARBA00022741"/>
    </source>
</evidence>
<dbReference type="GO" id="GO:0046854">
    <property type="term" value="P:phosphatidylinositol phosphate biosynthetic process"/>
    <property type="evidence" value="ECO:0007669"/>
    <property type="project" value="TreeGrafter"/>
</dbReference>
<dbReference type="FunFam" id="3.30.470.160:FF:000001">
    <property type="entry name" value="Kinase"/>
    <property type="match status" value="1"/>
</dbReference>